<dbReference type="Proteomes" id="UP000299102">
    <property type="component" value="Unassembled WGS sequence"/>
</dbReference>
<keyword evidence="2" id="KW-1185">Reference proteome</keyword>
<evidence type="ECO:0000313" key="2">
    <source>
        <dbReference type="Proteomes" id="UP000299102"/>
    </source>
</evidence>
<proteinExistence type="predicted"/>
<dbReference type="EMBL" id="BGZK01000392">
    <property type="protein sequence ID" value="GBP41075.1"/>
    <property type="molecule type" value="Genomic_DNA"/>
</dbReference>
<reference evidence="1 2" key="1">
    <citation type="journal article" date="2019" name="Commun. Biol.">
        <title>The bagworm genome reveals a unique fibroin gene that provides high tensile strength.</title>
        <authorList>
            <person name="Kono N."/>
            <person name="Nakamura H."/>
            <person name="Ohtoshi R."/>
            <person name="Tomita M."/>
            <person name="Numata K."/>
            <person name="Arakawa K."/>
        </authorList>
    </citation>
    <scope>NUCLEOTIDE SEQUENCE [LARGE SCALE GENOMIC DNA]</scope>
</reference>
<name>A0A4C1VTE6_EUMVA</name>
<evidence type="ECO:0000313" key="1">
    <source>
        <dbReference type="EMBL" id="GBP41075.1"/>
    </source>
</evidence>
<accession>A0A4C1VTE6</accession>
<comment type="caution">
    <text evidence="1">The sequence shown here is derived from an EMBL/GenBank/DDBJ whole genome shotgun (WGS) entry which is preliminary data.</text>
</comment>
<organism evidence="1 2">
    <name type="scientific">Eumeta variegata</name>
    <name type="common">Bagworm moth</name>
    <name type="synonym">Eumeta japonica</name>
    <dbReference type="NCBI Taxonomy" id="151549"/>
    <lineage>
        <taxon>Eukaryota</taxon>
        <taxon>Metazoa</taxon>
        <taxon>Ecdysozoa</taxon>
        <taxon>Arthropoda</taxon>
        <taxon>Hexapoda</taxon>
        <taxon>Insecta</taxon>
        <taxon>Pterygota</taxon>
        <taxon>Neoptera</taxon>
        <taxon>Endopterygota</taxon>
        <taxon>Lepidoptera</taxon>
        <taxon>Glossata</taxon>
        <taxon>Ditrysia</taxon>
        <taxon>Tineoidea</taxon>
        <taxon>Psychidae</taxon>
        <taxon>Oiketicinae</taxon>
        <taxon>Eumeta</taxon>
    </lineage>
</organism>
<gene>
    <name evidence="1" type="ORF">EVAR_32897_1</name>
</gene>
<protein>
    <submittedName>
        <fullName evidence="1">Uncharacterized protein</fullName>
    </submittedName>
</protein>
<sequence>MISNACQSMCVPRPSTALLSGVNGCGAHSTMWRRSLRPGLTAKRLRRERLGSPNYGAAPERCQCGRPLDRLPRRVSRCGLS</sequence>
<dbReference type="AlphaFoldDB" id="A0A4C1VTE6"/>